<dbReference type="GO" id="GO:0003723">
    <property type="term" value="F:RNA binding"/>
    <property type="evidence" value="ECO:0007669"/>
    <property type="project" value="UniProtKB-UniRule"/>
</dbReference>
<gene>
    <name evidence="6 8" type="primary">nusB</name>
    <name evidence="8" type="ORF">GX656_02320</name>
</gene>
<feature type="domain" description="NusB/RsmB/TIM44" evidence="7">
    <location>
        <begin position="11"/>
        <end position="137"/>
    </location>
</feature>
<dbReference type="GO" id="GO:0005829">
    <property type="term" value="C:cytosol"/>
    <property type="evidence" value="ECO:0007669"/>
    <property type="project" value="TreeGrafter"/>
</dbReference>
<dbReference type="Proteomes" id="UP000545876">
    <property type="component" value="Unassembled WGS sequence"/>
</dbReference>
<organism evidence="8 9">
    <name type="scientific">Candidatus Dojkabacteria bacterium</name>
    <dbReference type="NCBI Taxonomy" id="2099670"/>
    <lineage>
        <taxon>Bacteria</taxon>
        <taxon>Candidatus Dojkabacteria</taxon>
    </lineage>
</organism>
<dbReference type="EMBL" id="JAAZBX010000007">
    <property type="protein sequence ID" value="NLD25451.1"/>
    <property type="molecule type" value="Genomic_DNA"/>
</dbReference>
<protein>
    <recommendedName>
        <fullName evidence="6">Transcription antitermination protein NusB</fullName>
    </recommendedName>
    <alternativeName>
        <fullName evidence="6">Antitermination factor NusB</fullName>
    </alternativeName>
</protein>
<dbReference type="NCBIfam" id="TIGR01951">
    <property type="entry name" value="nusB"/>
    <property type="match status" value="1"/>
</dbReference>
<dbReference type="Pfam" id="PF01029">
    <property type="entry name" value="NusB"/>
    <property type="match status" value="1"/>
</dbReference>
<comment type="caution">
    <text evidence="8">The sequence shown here is derived from an EMBL/GenBank/DDBJ whole genome shotgun (WGS) entry which is preliminary data.</text>
</comment>
<keyword evidence="5 6" id="KW-0804">Transcription</keyword>
<dbReference type="InterPro" id="IPR035926">
    <property type="entry name" value="NusB-like_sf"/>
</dbReference>
<evidence type="ECO:0000256" key="6">
    <source>
        <dbReference type="HAMAP-Rule" id="MF_00073"/>
    </source>
</evidence>
<comment type="function">
    <text evidence="6">Involved in transcription antitermination. Required for transcription of ribosomal RNA (rRNA) genes. Binds specifically to the boxA antiterminator sequence of the ribosomal RNA (rrn) operons.</text>
</comment>
<evidence type="ECO:0000256" key="3">
    <source>
        <dbReference type="ARBA" id="ARBA00022884"/>
    </source>
</evidence>
<dbReference type="PANTHER" id="PTHR11078:SF3">
    <property type="entry name" value="ANTITERMINATION NUSB DOMAIN-CONTAINING PROTEIN"/>
    <property type="match status" value="1"/>
</dbReference>
<dbReference type="PANTHER" id="PTHR11078">
    <property type="entry name" value="N UTILIZATION SUBSTANCE PROTEIN B-RELATED"/>
    <property type="match status" value="1"/>
</dbReference>
<sequence length="150" mass="17227">MKRSTDPRHLARILALQGLFSKYFLQKEIHMEMIPIKELLSIDEFEDYDKDLFEKITEGVVNNIEQIDKLIEKYAPQWPIQQMKLVDLQILRIAILEGFISKITPPKVSIDEAIEIAKDFGGESSGKFVNGVLGAIYEEIKSEEEKDGEN</sequence>
<keyword evidence="4 6" id="KW-0805">Transcription regulation</keyword>
<evidence type="ECO:0000256" key="5">
    <source>
        <dbReference type="ARBA" id="ARBA00023163"/>
    </source>
</evidence>
<dbReference type="SUPFAM" id="SSF48013">
    <property type="entry name" value="NusB-like"/>
    <property type="match status" value="1"/>
</dbReference>
<proteinExistence type="inferred from homology"/>
<comment type="similarity">
    <text evidence="1 6">Belongs to the NusB family.</text>
</comment>
<keyword evidence="2 6" id="KW-0889">Transcription antitermination</keyword>
<evidence type="ECO:0000313" key="8">
    <source>
        <dbReference type="EMBL" id="NLD25451.1"/>
    </source>
</evidence>
<evidence type="ECO:0000256" key="4">
    <source>
        <dbReference type="ARBA" id="ARBA00023015"/>
    </source>
</evidence>
<evidence type="ECO:0000259" key="7">
    <source>
        <dbReference type="Pfam" id="PF01029"/>
    </source>
</evidence>
<evidence type="ECO:0000256" key="2">
    <source>
        <dbReference type="ARBA" id="ARBA00022814"/>
    </source>
</evidence>
<evidence type="ECO:0000313" key="9">
    <source>
        <dbReference type="Proteomes" id="UP000545876"/>
    </source>
</evidence>
<dbReference type="InterPro" id="IPR011605">
    <property type="entry name" value="NusB_fam"/>
</dbReference>
<reference evidence="8 9" key="1">
    <citation type="journal article" date="2020" name="Biotechnol. Biofuels">
        <title>New insights from the biogas microbiome by comprehensive genome-resolved metagenomics of nearly 1600 species originating from multiple anaerobic digesters.</title>
        <authorList>
            <person name="Campanaro S."/>
            <person name="Treu L."/>
            <person name="Rodriguez-R L.M."/>
            <person name="Kovalovszki A."/>
            <person name="Ziels R.M."/>
            <person name="Maus I."/>
            <person name="Zhu X."/>
            <person name="Kougias P.G."/>
            <person name="Basile A."/>
            <person name="Luo G."/>
            <person name="Schluter A."/>
            <person name="Konstantinidis K.T."/>
            <person name="Angelidaki I."/>
        </authorList>
    </citation>
    <scope>NUCLEOTIDE SEQUENCE [LARGE SCALE GENOMIC DNA]</scope>
    <source>
        <strain evidence="8">AS06rmzACSIP_65</strain>
    </source>
</reference>
<accession>A0A847D1C7</accession>
<dbReference type="InterPro" id="IPR006027">
    <property type="entry name" value="NusB_RsmB_TIM44"/>
</dbReference>
<dbReference type="GO" id="GO:0006353">
    <property type="term" value="P:DNA-templated transcription termination"/>
    <property type="evidence" value="ECO:0007669"/>
    <property type="project" value="UniProtKB-UniRule"/>
</dbReference>
<dbReference type="AlphaFoldDB" id="A0A847D1C7"/>
<dbReference type="Gene3D" id="1.10.940.10">
    <property type="entry name" value="NusB-like"/>
    <property type="match status" value="1"/>
</dbReference>
<evidence type="ECO:0000256" key="1">
    <source>
        <dbReference type="ARBA" id="ARBA00005952"/>
    </source>
</evidence>
<dbReference type="HAMAP" id="MF_00073">
    <property type="entry name" value="NusB"/>
    <property type="match status" value="1"/>
</dbReference>
<name>A0A847D1C7_9BACT</name>
<dbReference type="GO" id="GO:0031564">
    <property type="term" value="P:transcription antitermination"/>
    <property type="evidence" value="ECO:0007669"/>
    <property type="project" value="UniProtKB-KW"/>
</dbReference>
<keyword evidence="3 6" id="KW-0694">RNA-binding</keyword>